<dbReference type="Gene3D" id="3.30.160.60">
    <property type="entry name" value="Classic Zinc Finger"/>
    <property type="match status" value="1"/>
</dbReference>
<gene>
    <name evidence="9 10" type="primary">LOC103012764</name>
</gene>
<keyword evidence="8" id="KW-1185">Reference proteome</keyword>
<dbReference type="InterPro" id="IPR036236">
    <property type="entry name" value="Znf_C2H2_sf"/>
</dbReference>
<evidence type="ECO:0000313" key="9">
    <source>
        <dbReference type="RefSeq" id="XP_057389964.1"/>
    </source>
</evidence>
<dbReference type="InterPro" id="IPR050169">
    <property type="entry name" value="Krueppel_C2H2_ZnF"/>
</dbReference>
<name>A0ABM3SJD9_BALAC</name>
<keyword evidence="4" id="KW-0862">Zinc</keyword>
<dbReference type="PROSITE" id="PS50157">
    <property type="entry name" value="ZINC_FINGER_C2H2_2"/>
    <property type="match status" value="1"/>
</dbReference>
<keyword evidence="1" id="KW-0479">Metal-binding</keyword>
<dbReference type="SUPFAM" id="SSF109640">
    <property type="entry name" value="KRAB domain (Kruppel-associated box)"/>
    <property type="match status" value="1"/>
</dbReference>
<evidence type="ECO:0000256" key="1">
    <source>
        <dbReference type="ARBA" id="ARBA00022723"/>
    </source>
</evidence>
<keyword evidence="2" id="KW-0677">Repeat</keyword>
<evidence type="ECO:0000256" key="3">
    <source>
        <dbReference type="ARBA" id="ARBA00022771"/>
    </source>
</evidence>
<dbReference type="InterPro" id="IPR036051">
    <property type="entry name" value="KRAB_dom_sf"/>
</dbReference>
<evidence type="ECO:0000313" key="10">
    <source>
        <dbReference type="RefSeq" id="XP_057389965.1"/>
    </source>
</evidence>
<sequence>MALLIPQTPHSAEPLMDPALGPVTFEDMALYFSHEEWRLLGEAQRLLYHDVMLETFALVASLGCWHGVEVKETPSEQNDSVEVPQINTSKTNLSTQKGCPWEICSLELEGAVHLAEDLGTNPGQKFCGASVKFHQHSREKLFRRDMDKEFMKSCTVHATKKSFSFQEPGKDFPGSSGLLQHQVTAQKDTKCVEAFHNGQRHYKFSECGKVFSHKHSLAQH</sequence>
<evidence type="ECO:0000256" key="5">
    <source>
        <dbReference type="PROSITE-ProRule" id="PRU00042"/>
    </source>
</evidence>
<reference evidence="9 10" key="1">
    <citation type="submission" date="2025-05" db="UniProtKB">
        <authorList>
            <consortium name="RefSeq"/>
        </authorList>
    </citation>
    <scope>IDENTIFICATION</scope>
</reference>
<proteinExistence type="predicted"/>
<dbReference type="InterPro" id="IPR001909">
    <property type="entry name" value="KRAB"/>
</dbReference>
<evidence type="ECO:0000313" key="8">
    <source>
        <dbReference type="Proteomes" id="UP001652580"/>
    </source>
</evidence>
<dbReference type="Proteomes" id="UP001652580">
    <property type="component" value="Chromosome 19"/>
</dbReference>
<dbReference type="PANTHER" id="PTHR23232:SF133">
    <property type="entry name" value="RIKEN CDNA 1700020N01 GENE"/>
    <property type="match status" value="1"/>
</dbReference>
<accession>A0ABM3SJD9</accession>
<keyword evidence="3 5" id="KW-0863">Zinc-finger</keyword>
<dbReference type="RefSeq" id="XP_057389965.1">
    <property type="nucleotide sequence ID" value="XM_057533982.1"/>
</dbReference>
<dbReference type="PANTHER" id="PTHR23232">
    <property type="entry name" value="KRAB DOMAIN C2H2 ZINC FINGER"/>
    <property type="match status" value="1"/>
</dbReference>
<dbReference type="SUPFAM" id="SSF57667">
    <property type="entry name" value="beta-beta-alpha zinc fingers"/>
    <property type="match status" value="1"/>
</dbReference>
<evidence type="ECO:0000259" key="6">
    <source>
        <dbReference type="PROSITE" id="PS50157"/>
    </source>
</evidence>
<feature type="domain" description="C2H2-type" evidence="6">
    <location>
        <begin position="202"/>
        <end position="220"/>
    </location>
</feature>
<evidence type="ECO:0000256" key="4">
    <source>
        <dbReference type="ARBA" id="ARBA00022833"/>
    </source>
</evidence>
<dbReference type="SMART" id="SM00349">
    <property type="entry name" value="KRAB"/>
    <property type="match status" value="1"/>
</dbReference>
<feature type="domain" description="KRAB" evidence="7">
    <location>
        <begin position="23"/>
        <end position="116"/>
    </location>
</feature>
<evidence type="ECO:0000259" key="7">
    <source>
        <dbReference type="PROSITE" id="PS50805"/>
    </source>
</evidence>
<dbReference type="GeneID" id="103012764"/>
<dbReference type="RefSeq" id="XP_057389964.1">
    <property type="nucleotide sequence ID" value="XM_057533981.1"/>
</dbReference>
<dbReference type="InterPro" id="IPR013087">
    <property type="entry name" value="Znf_C2H2_type"/>
</dbReference>
<dbReference type="PROSITE" id="PS50805">
    <property type="entry name" value="KRAB"/>
    <property type="match status" value="1"/>
</dbReference>
<dbReference type="Gene3D" id="6.10.140.140">
    <property type="match status" value="1"/>
</dbReference>
<dbReference type="Pfam" id="PF01352">
    <property type="entry name" value="KRAB"/>
    <property type="match status" value="1"/>
</dbReference>
<organism evidence="8 10">
    <name type="scientific">Balaenoptera acutorostrata</name>
    <name type="common">Common minke whale</name>
    <name type="synonym">Balaena rostrata</name>
    <dbReference type="NCBI Taxonomy" id="9767"/>
    <lineage>
        <taxon>Eukaryota</taxon>
        <taxon>Metazoa</taxon>
        <taxon>Chordata</taxon>
        <taxon>Craniata</taxon>
        <taxon>Vertebrata</taxon>
        <taxon>Euteleostomi</taxon>
        <taxon>Mammalia</taxon>
        <taxon>Eutheria</taxon>
        <taxon>Laurasiatheria</taxon>
        <taxon>Artiodactyla</taxon>
        <taxon>Whippomorpha</taxon>
        <taxon>Cetacea</taxon>
        <taxon>Mysticeti</taxon>
        <taxon>Balaenopteridae</taxon>
        <taxon>Balaenoptera</taxon>
    </lineage>
</organism>
<evidence type="ECO:0000256" key="2">
    <source>
        <dbReference type="ARBA" id="ARBA00022737"/>
    </source>
</evidence>
<protein>
    <submittedName>
        <fullName evidence="9 10">Zinc finger protein 772-like</fullName>
    </submittedName>
</protein>
<dbReference type="CDD" id="cd07765">
    <property type="entry name" value="KRAB_A-box"/>
    <property type="match status" value="1"/>
</dbReference>